<feature type="region of interest" description="Disordered" evidence="1">
    <location>
        <begin position="859"/>
        <end position="881"/>
    </location>
</feature>
<protein>
    <submittedName>
        <fullName evidence="2">Uncharacterized protein</fullName>
    </submittedName>
</protein>
<evidence type="ECO:0000256" key="1">
    <source>
        <dbReference type="SAM" id="MobiDB-lite"/>
    </source>
</evidence>
<sequence length="1168" mass="128847">MAAGAQAPLTLAEMKSGGGGAVEVGGTPAIDIITLRAVGPGAPLRYGNVVPNSERVQLDNERLQAGPDYAMDYATGVVYLKRAQHLGQRLTVSYRYNPKLEGKQTPLLGFASGGTYKFDLVPGGFKALMGMGIAERSADGSVMQSNVFGFNNAFKFGGGRMNGLFIYGDRTKADNQAGLKFDMNGTPGQASTDEGKSQFMLQNLSSNVLGGTAQFDYQDISKNFTSFGAVKDGGYDDAAVQRFSSERGLKRFGMSLKDMKFGGLDLSQSYRTVSDDKGSVSWRSFGLAQGGLKLTATTQRVDQNFSRFKDIAEADRDQLMREAGMSRQNLSGEFAQKVGKLSFTSNTIQEDAAGNKISRQEYALDVSHVKFNLGQQDVGAGFTRFANLMGPEQAMYGREAGIHRQWMSMETAVCGKNTPLTMSQSILGDKSGGFRSQEVALQSKGWALLHSDLSSDRGFTRMNAMADSEMDNHIKAIAAMYGPNVVSSPNDRAAFLGGVGIRRSYTSLSAQPFKKWNLNFDQLDLKGHEDKGGVTSASLTSPNIQANYRHQELGKKFSESTLLMGFEQQKLGTISGLDRTDFGFNAQFGARHLTYSRMTADTPGGSANRTSMAYVDKKIDVQVNTREVQSGFTNAGQLVDAENAMLQTLVGTRETDAKMKWALLPGLNLDAQICDAVNEQTNQVNRLHQMALDWTPNGTTKLQYFQLEQENHNPLSTMFARTLERLSVSKSFGRYGVFNYREETGTFDKKQTDLTDYRRQYLSYEAKVDDRTSLRTEQTLTDFGNGSKEDVSANTVSTTLTKRLGVSVTDLKVDRSGDSKSTEQNVAHRNYGFWYDFGHGLILSYGYARQLVEDNNGTKTSGVSIGQTKDAPPPDKVGTVAPGTVGDVSIGGAYGANEWDANHRTQSFSNIAVQSAKPLSFGAFKEVKFNFGLDTAADNAQWLRENKLFGFSGKLGANSFSFDYKGQMDQSGYRAIDRSYRLQTDQSDKNWLRATMYYKIRTMPWDEQIMIRDFNIAARPAHNLEIAHELKTNPEVFQANALLGSVVQAAQSNKWRVDYKKSANLTFGGSWEELVNGQNKALSTTSGINLKLFEKSGSPVSLFYGVEQVNQTGGLRRTTQRYSLQFDQRPGPNQLLSLFVGNVSYQHSIPDQFRKENWTMRLDYQFRF</sequence>
<dbReference type="Proteomes" id="UP000027982">
    <property type="component" value="Chromosome"/>
</dbReference>
<gene>
    <name evidence="2" type="ORF">OP10G_3978</name>
</gene>
<proteinExistence type="predicted"/>
<organism evidence="2 3">
    <name type="scientific">Fimbriimonas ginsengisoli Gsoil 348</name>
    <dbReference type="NCBI Taxonomy" id="661478"/>
    <lineage>
        <taxon>Bacteria</taxon>
        <taxon>Bacillati</taxon>
        <taxon>Armatimonadota</taxon>
        <taxon>Fimbriimonadia</taxon>
        <taxon>Fimbriimonadales</taxon>
        <taxon>Fimbriimonadaceae</taxon>
        <taxon>Fimbriimonas</taxon>
    </lineage>
</organism>
<dbReference type="AlphaFoldDB" id="A0A068NV71"/>
<dbReference type="EMBL" id="CP007139">
    <property type="protein sequence ID" value="AIE87346.1"/>
    <property type="molecule type" value="Genomic_DNA"/>
</dbReference>
<evidence type="ECO:0000313" key="2">
    <source>
        <dbReference type="EMBL" id="AIE87346.1"/>
    </source>
</evidence>
<accession>A0A068NV71</accession>
<dbReference type="KEGG" id="fgi:OP10G_3978"/>
<keyword evidence="3" id="KW-1185">Reference proteome</keyword>
<reference evidence="2 3" key="1">
    <citation type="journal article" date="2014" name="PLoS ONE">
        <title>The first complete genome sequence of the class fimbriimonadia in the phylum armatimonadetes.</title>
        <authorList>
            <person name="Hu Z.Y."/>
            <person name="Wang Y.Z."/>
            <person name="Im W.T."/>
            <person name="Wang S.Y."/>
            <person name="Zhao G.P."/>
            <person name="Zheng H.J."/>
            <person name="Quan Z.X."/>
        </authorList>
    </citation>
    <scope>NUCLEOTIDE SEQUENCE [LARGE SCALE GENOMIC DNA]</scope>
    <source>
        <strain evidence="2">Gsoil 348</strain>
    </source>
</reference>
<dbReference type="HOGENOM" id="CLU_274382_0_0_0"/>
<name>A0A068NV71_FIMGI</name>
<evidence type="ECO:0000313" key="3">
    <source>
        <dbReference type="Proteomes" id="UP000027982"/>
    </source>
</evidence>